<evidence type="ECO:0000256" key="3">
    <source>
        <dbReference type="PROSITE-ProRule" id="PRU00339"/>
    </source>
</evidence>
<protein>
    <submittedName>
        <fullName evidence="4">Small glutamine-rich tetratricopeptide repeat-containing protein alpha</fullName>
    </submittedName>
</protein>
<dbReference type="InterPro" id="IPR047150">
    <property type="entry name" value="SGT"/>
</dbReference>
<dbReference type="InterPro" id="IPR011990">
    <property type="entry name" value="TPR-like_helical_dom_sf"/>
</dbReference>
<dbReference type="InterPro" id="IPR019734">
    <property type="entry name" value="TPR_rpt"/>
</dbReference>
<organism evidence="4 5">
    <name type="scientific">Caerostris extrusa</name>
    <name type="common">Bark spider</name>
    <name type="synonym">Caerostris bankana</name>
    <dbReference type="NCBI Taxonomy" id="172846"/>
    <lineage>
        <taxon>Eukaryota</taxon>
        <taxon>Metazoa</taxon>
        <taxon>Ecdysozoa</taxon>
        <taxon>Arthropoda</taxon>
        <taxon>Chelicerata</taxon>
        <taxon>Arachnida</taxon>
        <taxon>Araneae</taxon>
        <taxon>Araneomorphae</taxon>
        <taxon>Entelegynae</taxon>
        <taxon>Araneoidea</taxon>
        <taxon>Araneidae</taxon>
        <taxon>Caerostris</taxon>
    </lineage>
</organism>
<accession>A0AAV4M4R2</accession>
<comment type="caution">
    <text evidence="4">The sequence shown here is derived from an EMBL/GenBank/DDBJ whole genome shotgun (WGS) entry which is preliminary data.</text>
</comment>
<dbReference type="GO" id="GO:0072380">
    <property type="term" value="C:TRC complex"/>
    <property type="evidence" value="ECO:0007669"/>
    <property type="project" value="TreeGrafter"/>
</dbReference>
<sequence>MAATQSVKDSEVIKDLAISIADFLLTQSTSKLDPVFTKSLRVAANCLEKVYSISMRDYLRMKHFPSLPEIYQRASNPVPIKDQVQAEQCKLRGNDLVQQERYPMAEAEFTKAICLNEHNPVYYCNRADTRIRQGQYQRATADCHKALNLNPNYAKAYARLGQAFYMMNHPAKAARCYRKALKIEPHNETYLRILSHITQPVNRYGFEIFNPFHRFKRNVMDLASNLTPLRTSNVSNYRPFSNDASISRSNTILSYSECTD</sequence>
<keyword evidence="1" id="KW-0677">Repeat</keyword>
<dbReference type="GO" id="GO:0016020">
    <property type="term" value="C:membrane"/>
    <property type="evidence" value="ECO:0007669"/>
    <property type="project" value="TreeGrafter"/>
</dbReference>
<reference evidence="4 5" key="1">
    <citation type="submission" date="2021-06" db="EMBL/GenBank/DDBJ databases">
        <title>Caerostris extrusa draft genome.</title>
        <authorList>
            <person name="Kono N."/>
            <person name="Arakawa K."/>
        </authorList>
    </citation>
    <scope>NUCLEOTIDE SEQUENCE [LARGE SCALE GENOMIC DNA]</scope>
</reference>
<feature type="repeat" description="TPR" evidence="3">
    <location>
        <begin position="154"/>
        <end position="187"/>
    </location>
</feature>
<name>A0AAV4M4R2_CAEEX</name>
<dbReference type="Pfam" id="PF00515">
    <property type="entry name" value="TPR_1"/>
    <property type="match status" value="1"/>
</dbReference>
<gene>
    <name evidence="4" type="primary">Sgta</name>
    <name evidence="4" type="ORF">CEXT_709831</name>
</gene>
<dbReference type="GO" id="GO:0006620">
    <property type="term" value="P:post-translational protein targeting to endoplasmic reticulum membrane"/>
    <property type="evidence" value="ECO:0007669"/>
    <property type="project" value="TreeGrafter"/>
</dbReference>
<dbReference type="PANTHER" id="PTHR45831:SF2">
    <property type="entry name" value="LD24721P"/>
    <property type="match status" value="1"/>
</dbReference>
<dbReference type="Pfam" id="PF07719">
    <property type="entry name" value="TPR_2"/>
    <property type="match status" value="1"/>
</dbReference>
<evidence type="ECO:0000313" key="5">
    <source>
        <dbReference type="Proteomes" id="UP001054945"/>
    </source>
</evidence>
<dbReference type="SMART" id="SM00028">
    <property type="entry name" value="TPR"/>
    <property type="match status" value="3"/>
</dbReference>
<keyword evidence="2 3" id="KW-0802">TPR repeat</keyword>
<dbReference type="InterPro" id="IPR013105">
    <property type="entry name" value="TPR_2"/>
</dbReference>
<dbReference type="PROSITE" id="PS50293">
    <property type="entry name" value="TPR_REGION"/>
    <property type="match status" value="1"/>
</dbReference>
<evidence type="ECO:0000313" key="4">
    <source>
        <dbReference type="EMBL" id="GIX66845.1"/>
    </source>
</evidence>
<dbReference type="PANTHER" id="PTHR45831">
    <property type="entry name" value="LD24721P"/>
    <property type="match status" value="1"/>
</dbReference>
<dbReference type="SUPFAM" id="SSF48452">
    <property type="entry name" value="TPR-like"/>
    <property type="match status" value="1"/>
</dbReference>
<dbReference type="EMBL" id="BPLR01001825">
    <property type="protein sequence ID" value="GIX66845.1"/>
    <property type="molecule type" value="Genomic_DNA"/>
</dbReference>
<evidence type="ECO:0000256" key="1">
    <source>
        <dbReference type="ARBA" id="ARBA00022737"/>
    </source>
</evidence>
<keyword evidence="5" id="KW-1185">Reference proteome</keyword>
<feature type="repeat" description="TPR" evidence="3">
    <location>
        <begin position="120"/>
        <end position="153"/>
    </location>
</feature>
<dbReference type="Proteomes" id="UP001054945">
    <property type="component" value="Unassembled WGS sequence"/>
</dbReference>
<dbReference type="AlphaFoldDB" id="A0AAV4M4R2"/>
<evidence type="ECO:0000256" key="2">
    <source>
        <dbReference type="ARBA" id="ARBA00022803"/>
    </source>
</evidence>
<dbReference type="Gene3D" id="1.25.40.10">
    <property type="entry name" value="Tetratricopeptide repeat domain"/>
    <property type="match status" value="1"/>
</dbReference>
<dbReference type="PROSITE" id="PS50005">
    <property type="entry name" value="TPR"/>
    <property type="match status" value="2"/>
</dbReference>
<dbReference type="Gene3D" id="1.20.5.420">
    <property type="entry name" value="Immunoglobulin FC, subunit C"/>
    <property type="match status" value="1"/>
</dbReference>
<dbReference type="GO" id="GO:0060090">
    <property type="term" value="F:molecular adaptor activity"/>
    <property type="evidence" value="ECO:0007669"/>
    <property type="project" value="TreeGrafter"/>
</dbReference>
<proteinExistence type="predicted"/>